<dbReference type="GO" id="GO:0042254">
    <property type="term" value="P:ribosome biogenesis"/>
    <property type="evidence" value="ECO:0007669"/>
    <property type="project" value="InterPro"/>
</dbReference>
<keyword evidence="6" id="KW-0472">Membrane</keyword>
<dbReference type="GO" id="GO:0032040">
    <property type="term" value="C:small-subunit processome"/>
    <property type="evidence" value="ECO:0007669"/>
    <property type="project" value="TreeGrafter"/>
</dbReference>
<proteinExistence type="inferred from homology"/>
<evidence type="ECO:0000313" key="9">
    <source>
        <dbReference type="Proteomes" id="UP000094065"/>
    </source>
</evidence>
<comment type="similarity">
    <text evidence="2">Belongs to the CBF/MAK21 family.</text>
</comment>
<organism evidence="8 9">
    <name type="scientific">Cryptococcus amylolentus CBS 6039</name>
    <dbReference type="NCBI Taxonomy" id="1295533"/>
    <lineage>
        <taxon>Eukaryota</taxon>
        <taxon>Fungi</taxon>
        <taxon>Dikarya</taxon>
        <taxon>Basidiomycota</taxon>
        <taxon>Agaricomycotina</taxon>
        <taxon>Tremellomycetes</taxon>
        <taxon>Tremellales</taxon>
        <taxon>Cryptococcaceae</taxon>
        <taxon>Cryptococcus</taxon>
    </lineage>
</organism>
<feature type="region of interest" description="Disordered" evidence="5">
    <location>
        <begin position="266"/>
        <end position="289"/>
    </location>
</feature>
<dbReference type="Pfam" id="PF03914">
    <property type="entry name" value="CBF"/>
    <property type="match status" value="1"/>
</dbReference>
<protein>
    <recommendedName>
        <fullName evidence="7">CCAAT-binding factor domain-containing protein</fullName>
    </recommendedName>
</protein>
<dbReference type="EMBL" id="AWGJ01000011">
    <property type="protein sequence ID" value="ODN74882.1"/>
    <property type="molecule type" value="Genomic_DNA"/>
</dbReference>
<evidence type="ECO:0000256" key="5">
    <source>
        <dbReference type="SAM" id="MobiDB-lite"/>
    </source>
</evidence>
<dbReference type="OrthoDB" id="10263185at2759"/>
<feature type="transmembrane region" description="Helical" evidence="6">
    <location>
        <begin position="471"/>
        <end position="491"/>
    </location>
</feature>
<evidence type="ECO:0000259" key="7">
    <source>
        <dbReference type="Pfam" id="PF03914"/>
    </source>
</evidence>
<dbReference type="PANTHER" id="PTHR12455">
    <property type="entry name" value="NUCLEOLAR COMPLEX PROTEIN 4"/>
    <property type="match status" value="1"/>
</dbReference>
<feature type="compositionally biased region" description="Basic residues" evidence="5">
    <location>
        <begin position="276"/>
        <end position="288"/>
    </location>
</feature>
<dbReference type="AlphaFoldDB" id="A0A1E3HEW8"/>
<keyword evidence="4 6" id="KW-1133">Transmembrane helix</keyword>
<dbReference type="SUPFAM" id="SSF48371">
    <property type="entry name" value="ARM repeat"/>
    <property type="match status" value="1"/>
</dbReference>
<keyword evidence="9" id="KW-1185">Reference proteome</keyword>
<evidence type="ECO:0000256" key="6">
    <source>
        <dbReference type="SAM" id="Phobius"/>
    </source>
</evidence>
<accession>A0A1E3HEW8</accession>
<feature type="transmembrane region" description="Helical" evidence="6">
    <location>
        <begin position="446"/>
        <end position="465"/>
    </location>
</feature>
<evidence type="ECO:0000256" key="4">
    <source>
        <dbReference type="ARBA" id="ARBA00022989"/>
    </source>
</evidence>
<dbReference type="Proteomes" id="UP000094065">
    <property type="component" value="Unassembled WGS sequence"/>
</dbReference>
<feature type="region of interest" description="Disordered" evidence="5">
    <location>
        <begin position="302"/>
        <end position="321"/>
    </location>
</feature>
<sequence length="652" mass="72615">MAPSKPKGAKLSTDPLKQVSKYESALTASTFDPNPLLPLIALARHDDPQIVHKAVWALHRVFIKLIGDGKVGGLSGDLVNGAEREQVVGEEGEKAVKAWVRERLLEYVEVLAGLMRDEESALRASSVPLLFSLLPSLSASISSKPIIHIPYFRLILNYLIFPRPSLRGAKPKTKSVGWKIVAANQVADADGVLPEDVAKVVVDDFWAPHDDIRWAFFKEASTLIQGHTSVIAHPENVLLQVLPLNNLPREAADINAFYVSAFSTPPAKGEGEARPVKKSRSVKAKKGKAKAEVDALPDWMKDYESSDSESDSELQAGSKKRTRTSQLSLHASIYSIVSHTTQFTALWESVLFNLRLDEGWTRKILVALHGEQGILSFWKKERRLRVADWLGSLVDQGGVVGMLAMNGLFVLMTEYNFEYPRFYERLYGLLDKDVMHVKYRARFVRLLDIFLKGSLLPAALIASFIKRLSRLALSAPPAGIIIILPFLYNLFKRHPGCMVMLQRQSGDRFANNLPILNLSSSAGFEKEEEKVEKSEADPYDAEEKNPLKTRAIESSCWELSTLQKHYLASVSTLAKVFGEVFTKAEYDMEDFLDHGYGTLFETEIKRKIRHPPALSVALETGAKTTIFPDGEKKEGEDGGEGEEDVVAELWAF</sequence>
<dbReference type="InterPro" id="IPR027193">
    <property type="entry name" value="Noc4"/>
</dbReference>
<dbReference type="STRING" id="1295533.A0A1E3HEW8"/>
<dbReference type="InterPro" id="IPR005612">
    <property type="entry name" value="CCAAT-binding_factor"/>
</dbReference>
<reference evidence="8 9" key="1">
    <citation type="submission" date="2016-06" db="EMBL/GenBank/DDBJ databases">
        <title>Evolution of pathogenesis and genome organization in the Tremellales.</title>
        <authorList>
            <person name="Cuomo C."/>
            <person name="Litvintseva A."/>
            <person name="Heitman J."/>
            <person name="Chen Y."/>
            <person name="Sun S."/>
            <person name="Springer D."/>
            <person name="Dromer F."/>
            <person name="Young S."/>
            <person name="Zeng Q."/>
            <person name="Chapman S."/>
            <person name="Gujja S."/>
            <person name="Saif S."/>
            <person name="Birren B."/>
        </authorList>
    </citation>
    <scope>NUCLEOTIDE SEQUENCE [LARGE SCALE GENOMIC DNA]</scope>
    <source>
        <strain evidence="8 9">CBS 6039</strain>
    </source>
</reference>
<dbReference type="InterPro" id="IPR016024">
    <property type="entry name" value="ARM-type_fold"/>
</dbReference>
<dbReference type="GO" id="GO:0030692">
    <property type="term" value="C:Noc4p-Nop14p complex"/>
    <property type="evidence" value="ECO:0007669"/>
    <property type="project" value="TreeGrafter"/>
</dbReference>
<evidence type="ECO:0000256" key="3">
    <source>
        <dbReference type="ARBA" id="ARBA00022692"/>
    </source>
</evidence>
<dbReference type="RefSeq" id="XP_018990663.1">
    <property type="nucleotide sequence ID" value="XM_019141856.1"/>
</dbReference>
<name>A0A1E3HEW8_9TREE</name>
<feature type="transmembrane region" description="Helical" evidence="6">
    <location>
        <begin position="389"/>
        <end position="411"/>
    </location>
</feature>
<comment type="caution">
    <text evidence="8">The sequence shown here is derived from an EMBL/GenBank/DDBJ whole genome shotgun (WGS) entry which is preliminary data.</text>
</comment>
<feature type="domain" description="CCAAT-binding factor" evidence="7">
    <location>
        <begin position="402"/>
        <end position="574"/>
    </location>
</feature>
<dbReference type="GO" id="GO:0031965">
    <property type="term" value="C:nuclear membrane"/>
    <property type="evidence" value="ECO:0007669"/>
    <property type="project" value="UniProtKB-SubCell"/>
</dbReference>
<keyword evidence="3 6" id="KW-0812">Transmembrane</keyword>
<dbReference type="GeneID" id="30158493"/>
<evidence type="ECO:0000313" key="8">
    <source>
        <dbReference type="EMBL" id="ODN74882.1"/>
    </source>
</evidence>
<comment type="subcellular location">
    <subcellularLocation>
        <location evidence="1">Nucleus membrane</location>
        <topology evidence="1">Multi-pass membrane protein</topology>
    </subcellularLocation>
</comment>
<gene>
    <name evidence="8" type="ORF">L202_07184</name>
</gene>
<evidence type="ECO:0000256" key="1">
    <source>
        <dbReference type="ARBA" id="ARBA00004232"/>
    </source>
</evidence>
<evidence type="ECO:0000256" key="2">
    <source>
        <dbReference type="ARBA" id="ARBA00007797"/>
    </source>
</evidence>
<dbReference type="PANTHER" id="PTHR12455:SF0">
    <property type="entry name" value="NUCLEOLAR COMPLEX PROTEIN 4 HOMOLOG"/>
    <property type="match status" value="1"/>
</dbReference>